<evidence type="ECO:0000256" key="2">
    <source>
        <dbReference type="ARBA" id="ARBA00022448"/>
    </source>
</evidence>
<keyword evidence="4 6" id="KW-1133">Transmembrane helix</keyword>
<feature type="transmembrane region" description="Helical" evidence="6">
    <location>
        <begin position="91"/>
        <end position="110"/>
    </location>
</feature>
<feature type="transmembrane region" description="Helical" evidence="6">
    <location>
        <begin position="149"/>
        <end position="171"/>
    </location>
</feature>
<gene>
    <name evidence="8" type="ORF">AWB79_04229</name>
</gene>
<keyword evidence="2" id="KW-0813">Transport</keyword>
<feature type="transmembrane region" description="Helical" evidence="6">
    <location>
        <begin position="316"/>
        <end position="336"/>
    </location>
</feature>
<evidence type="ECO:0000256" key="4">
    <source>
        <dbReference type="ARBA" id="ARBA00022989"/>
    </source>
</evidence>
<dbReference type="CDD" id="cd17319">
    <property type="entry name" value="MFS_ExuT_GudP_like"/>
    <property type="match status" value="1"/>
</dbReference>
<dbReference type="EMBL" id="FCOA02000014">
    <property type="protein sequence ID" value="SAK73409.1"/>
    <property type="molecule type" value="Genomic_DNA"/>
</dbReference>
<feature type="transmembrane region" description="Helical" evidence="6">
    <location>
        <begin position="342"/>
        <end position="362"/>
    </location>
</feature>
<evidence type="ECO:0000256" key="5">
    <source>
        <dbReference type="ARBA" id="ARBA00023136"/>
    </source>
</evidence>
<accession>A0A158BTG6</accession>
<evidence type="ECO:0000256" key="1">
    <source>
        <dbReference type="ARBA" id="ARBA00004141"/>
    </source>
</evidence>
<comment type="caution">
    <text evidence="8">The sequence shown here is derived from an EMBL/GenBank/DDBJ whole genome shotgun (WGS) entry which is preliminary data.</text>
</comment>
<protein>
    <submittedName>
        <fullName evidence="8">Membrane protein</fullName>
    </submittedName>
</protein>
<sequence>MQVSSGFNDKSDIERQTIRKVVWRLVPFLMVCYLLAFIDRGNVGMASLQMNHDLGMSAKVFGFGSSLFFISYFFCEVPSNLALQKYGARVWIARIMVTWGIVSASTALVHDATTFYILRFLLGAAEAGFFPGVLLYLSYWIPASYRARIVATFMVAIPAASFIGSPISALLLQMDGIGGLRGWHWLFLLEGIPTVLLGITCLFMLTNKPEDAKWLKDDERKWLVDALANETRAPKKILDMPLTKLFRNRYVLCLALVDTCASAAGSTLSVWQPQLLKSFGLSVMQTGLLNSIPYLVASVLMVYWGRRSDRVKERRWHTVVPMLLIGLGLFATSLSGSLVPTIFMLCAVLVGAYSFKGPFWALATDMLSNSAVAAGLATINAIANLLGGGLMVNVYGWVKEATGSYALALMPLAVLTLISVATLLLLTRNGRGQSGRYANKTETA</sequence>
<organism evidence="8 9">
    <name type="scientific">Caballeronia hypogeia</name>
    <dbReference type="NCBI Taxonomy" id="1777140"/>
    <lineage>
        <taxon>Bacteria</taxon>
        <taxon>Pseudomonadati</taxon>
        <taxon>Pseudomonadota</taxon>
        <taxon>Betaproteobacteria</taxon>
        <taxon>Burkholderiales</taxon>
        <taxon>Burkholderiaceae</taxon>
        <taxon>Caballeronia</taxon>
    </lineage>
</organism>
<dbReference type="GO" id="GO:0016020">
    <property type="term" value="C:membrane"/>
    <property type="evidence" value="ECO:0007669"/>
    <property type="project" value="UniProtKB-SubCell"/>
</dbReference>
<evidence type="ECO:0000313" key="8">
    <source>
        <dbReference type="EMBL" id="SAK73409.1"/>
    </source>
</evidence>
<proteinExistence type="predicted"/>
<dbReference type="Gene3D" id="1.20.1250.20">
    <property type="entry name" value="MFS general substrate transporter like domains"/>
    <property type="match status" value="2"/>
</dbReference>
<feature type="transmembrane region" description="Helical" evidence="6">
    <location>
        <begin position="374"/>
        <end position="398"/>
    </location>
</feature>
<reference evidence="8" key="1">
    <citation type="submission" date="2016-01" db="EMBL/GenBank/DDBJ databases">
        <authorList>
            <person name="Peeters C."/>
        </authorList>
    </citation>
    <scope>NUCLEOTIDE SEQUENCE</scope>
    <source>
        <strain evidence="8">LMG 29322</strain>
    </source>
</reference>
<evidence type="ECO:0000313" key="9">
    <source>
        <dbReference type="Proteomes" id="UP000054851"/>
    </source>
</evidence>
<dbReference type="FunFam" id="1.20.1250.20:FF:000018">
    <property type="entry name" value="MFS transporter permease"/>
    <property type="match status" value="1"/>
</dbReference>
<evidence type="ECO:0000256" key="3">
    <source>
        <dbReference type="ARBA" id="ARBA00022692"/>
    </source>
</evidence>
<feature type="transmembrane region" description="Helical" evidence="6">
    <location>
        <begin position="283"/>
        <end position="304"/>
    </location>
</feature>
<dbReference type="GO" id="GO:0022857">
    <property type="term" value="F:transmembrane transporter activity"/>
    <property type="evidence" value="ECO:0007669"/>
    <property type="project" value="InterPro"/>
</dbReference>
<feature type="transmembrane region" description="Helical" evidence="6">
    <location>
        <begin position="21"/>
        <end position="38"/>
    </location>
</feature>
<dbReference type="Proteomes" id="UP000054851">
    <property type="component" value="Unassembled WGS sequence"/>
</dbReference>
<feature type="transmembrane region" description="Helical" evidence="6">
    <location>
        <begin position="404"/>
        <end position="426"/>
    </location>
</feature>
<dbReference type="InterPro" id="IPR011701">
    <property type="entry name" value="MFS"/>
</dbReference>
<dbReference type="RefSeq" id="WP_061169371.1">
    <property type="nucleotide sequence ID" value="NZ_FCOA02000014.1"/>
</dbReference>
<evidence type="ECO:0000259" key="7">
    <source>
        <dbReference type="PROSITE" id="PS50850"/>
    </source>
</evidence>
<feature type="transmembrane region" description="Helical" evidence="6">
    <location>
        <begin position="58"/>
        <end position="79"/>
    </location>
</feature>
<name>A0A158BTG6_9BURK</name>
<feature type="transmembrane region" description="Helical" evidence="6">
    <location>
        <begin position="183"/>
        <end position="206"/>
    </location>
</feature>
<keyword evidence="3 6" id="KW-0812">Transmembrane</keyword>
<feature type="domain" description="Major facilitator superfamily (MFS) profile" evidence="7">
    <location>
        <begin position="25"/>
        <end position="431"/>
    </location>
</feature>
<dbReference type="AlphaFoldDB" id="A0A158BTG6"/>
<dbReference type="OrthoDB" id="5441967at2"/>
<keyword evidence="9" id="KW-1185">Reference proteome</keyword>
<dbReference type="PANTHER" id="PTHR43791">
    <property type="entry name" value="PERMEASE-RELATED"/>
    <property type="match status" value="1"/>
</dbReference>
<dbReference type="SUPFAM" id="SSF103473">
    <property type="entry name" value="MFS general substrate transporter"/>
    <property type="match status" value="1"/>
</dbReference>
<dbReference type="InterPro" id="IPR036259">
    <property type="entry name" value="MFS_trans_sf"/>
</dbReference>
<keyword evidence="5 6" id="KW-0472">Membrane</keyword>
<feature type="transmembrane region" description="Helical" evidence="6">
    <location>
        <begin position="250"/>
        <end position="271"/>
    </location>
</feature>
<feature type="transmembrane region" description="Helical" evidence="6">
    <location>
        <begin position="116"/>
        <end position="137"/>
    </location>
</feature>
<evidence type="ECO:0000256" key="6">
    <source>
        <dbReference type="SAM" id="Phobius"/>
    </source>
</evidence>
<comment type="subcellular location">
    <subcellularLocation>
        <location evidence="1">Membrane</location>
        <topology evidence="1">Multi-pass membrane protein</topology>
    </subcellularLocation>
</comment>
<dbReference type="PANTHER" id="PTHR43791:SF36">
    <property type="entry name" value="TRANSPORTER, PUTATIVE (AFU_ORTHOLOGUE AFUA_6G08340)-RELATED"/>
    <property type="match status" value="1"/>
</dbReference>
<dbReference type="PROSITE" id="PS50850">
    <property type="entry name" value="MFS"/>
    <property type="match status" value="1"/>
</dbReference>
<dbReference type="Pfam" id="PF07690">
    <property type="entry name" value="MFS_1"/>
    <property type="match status" value="1"/>
</dbReference>
<dbReference type="STRING" id="1777140.AWB79_04229"/>
<dbReference type="InterPro" id="IPR020846">
    <property type="entry name" value="MFS_dom"/>
</dbReference>